<evidence type="ECO:0000313" key="2">
    <source>
        <dbReference type="Proteomes" id="UP000483286"/>
    </source>
</evidence>
<dbReference type="InterPro" id="IPR025855">
    <property type="entry name" value="Replic_Relax"/>
</dbReference>
<organism evidence="1 2">
    <name type="scientific">Deinococcus arboris</name>
    <dbReference type="NCBI Taxonomy" id="2682977"/>
    <lineage>
        <taxon>Bacteria</taxon>
        <taxon>Thermotogati</taxon>
        <taxon>Deinococcota</taxon>
        <taxon>Deinococci</taxon>
        <taxon>Deinococcales</taxon>
        <taxon>Deinococcaceae</taxon>
        <taxon>Deinococcus</taxon>
    </lineage>
</organism>
<sequence length="190" mass="21087">MGAGNPLLTKLARLRAALRTDRVLSGAQLERHFDLSPSQLQPLKDFTQFSATLQPVYRSVRSRTVVPFVTLEASMERRLSAEQVGHLAGTAEIRLQLAAAPQDWQSGAAALGRSNKPDAVYLLGEHRVAIEYDAGSYRARVIEQKLEQFSRDYAGLVWGVTSGVRARRLQDRLGAHGVQVLHLNWWSDQG</sequence>
<gene>
    <name evidence="1" type="ORF">GO986_12325</name>
</gene>
<keyword evidence="2" id="KW-1185">Reference proteome</keyword>
<accession>A0A7C9HS86</accession>
<dbReference type="RefSeq" id="WP_157459607.1">
    <property type="nucleotide sequence ID" value="NZ_WQLB01000015.1"/>
</dbReference>
<dbReference type="AlphaFoldDB" id="A0A7C9HS86"/>
<protein>
    <submittedName>
        <fullName evidence="1">Uncharacterized protein</fullName>
    </submittedName>
</protein>
<comment type="caution">
    <text evidence="1">The sequence shown here is derived from an EMBL/GenBank/DDBJ whole genome shotgun (WGS) entry which is preliminary data.</text>
</comment>
<evidence type="ECO:0000313" key="1">
    <source>
        <dbReference type="EMBL" id="MVN87552.1"/>
    </source>
</evidence>
<proteinExistence type="predicted"/>
<reference evidence="1 2" key="1">
    <citation type="submission" date="2019-12" db="EMBL/GenBank/DDBJ databases">
        <title>Deinococcus sp. HMF7620 Genome sequencing and assembly.</title>
        <authorList>
            <person name="Kang H."/>
            <person name="Kim H."/>
            <person name="Joh K."/>
        </authorList>
    </citation>
    <scope>NUCLEOTIDE SEQUENCE [LARGE SCALE GENOMIC DNA]</scope>
    <source>
        <strain evidence="1 2">HMF7620</strain>
    </source>
</reference>
<dbReference type="EMBL" id="WQLB01000015">
    <property type="protein sequence ID" value="MVN87552.1"/>
    <property type="molecule type" value="Genomic_DNA"/>
</dbReference>
<name>A0A7C9HS86_9DEIO</name>
<dbReference type="Proteomes" id="UP000483286">
    <property type="component" value="Unassembled WGS sequence"/>
</dbReference>
<dbReference type="Pfam" id="PF13814">
    <property type="entry name" value="Replic_Relax"/>
    <property type="match status" value="1"/>
</dbReference>